<dbReference type="Proteomes" id="UP000051139">
    <property type="component" value="Unassembled WGS sequence"/>
</dbReference>
<dbReference type="PANTHER" id="PTHR38451:SF1">
    <property type="entry name" value="TRNA (ADENINE(22)-N(1))-METHYLTRANSFERASE"/>
    <property type="match status" value="1"/>
</dbReference>
<dbReference type="AlphaFoldDB" id="A0A0R2LCX5"/>
<evidence type="ECO:0000313" key="2">
    <source>
        <dbReference type="Proteomes" id="UP000051139"/>
    </source>
</evidence>
<dbReference type="Pfam" id="PF04816">
    <property type="entry name" value="TrmK"/>
    <property type="match status" value="1"/>
</dbReference>
<reference evidence="1 2" key="1">
    <citation type="journal article" date="2015" name="Genome Announc.">
        <title>Expanding the biotechnology potential of lactobacilli through comparative genomics of 213 strains and associated genera.</title>
        <authorList>
            <person name="Sun Z."/>
            <person name="Harris H.M."/>
            <person name="McCann A."/>
            <person name="Guo C."/>
            <person name="Argimon S."/>
            <person name="Zhang W."/>
            <person name="Yang X."/>
            <person name="Jeffery I.B."/>
            <person name="Cooney J.C."/>
            <person name="Kagawa T.F."/>
            <person name="Liu W."/>
            <person name="Song Y."/>
            <person name="Salvetti E."/>
            <person name="Wrobel A."/>
            <person name="Rasinkangas P."/>
            <person name="Parkhill J."/>
            <person name="Rea M.C."/>
            <person name="O'Sullivan O."/>
            <person name="Ritari J."/>
            <person name="Douillard F.P."/>
            <person name="Paul Ross R."/>
            <person name="Yang R."/>
            <person name="Briner A.E."/>
            <person name="Felis G.E."/>
            <person name="de Vos W.M."/>
            <person name="Barrangou R."/>
            <person name="Klaenhammer T.R."/>
            <person name="Caufield P.W."/>
            <person name="Cui Y."/>
            <person name="Zhang H."/>
            <person name="O'Toole P.W."/>
        </authorList>
    </citation>
    <scope>NUCLEOTIDE SEQUENCE [LARGE SCALE GENOMIC DNA]</scope>
    <source>
        <strain evidence="1 2">DSM 22696</strain>
    </source>
</reference>
<dbReference type="InterPro" id="IPR006901">
    <property type="entry name" value="TrmK"/>
</dbReference>
<dbReference type="SUPFAM" id="SSF53335">
    <property type="entry name" value="S-adenosyl-L-methionine-dependent methyltransferases"/>
    <property type="match status" value="1"/>
</dbReference>
<organism evidence="1 2">
    <name type="scientific">Furfurilactobacillus siliginis</name>
    <dbReference type="NCBI Taxonomy" id="348151"/>
    <lineage>
        <taxon>Bacteria</taxon>
        <taxon>Bacillati</taxon>
        <taxon>Bacillota</taxon>
        <taxon>Bacilli</taxon>
        <taxon>Lactobacillales</taxon>
        <taxon>Lactobacillaceae</taxon>
        <taxon>Furfurilactobacillus</taxon>
    </lineage>
</organism>
<dbReference type="PIRSF" id="PIRSF018637">
    <property type="entry name" value="TrmK"/>
    <property type="match status" value="1"/>
</dbReference>
<dbReference type="Gene3D" id="1.10.287.1890">
    <property type="match status" value="1"/>
</dbReference>
<evidence type="ECO:0008006" key="3">
    <source>
        <dbReference type="Google" id="ProtNLM"/>
    </source>
</evidence>
<sequence>MKENVHMDADHLSKRLATVASYAPQQARLADIGSDHAYLPVWLAKQNRLAYGVAGEVVAGPLHNAETTIAEANLTTVIDARLGDGLAVIKPEDALDTIVIAGMGGTLISDILTRGWQKLTGKELLILQPNVGEEHLRGWLVEHQYEITAENILKDDGHVYEIIVAKKATAPVKLSHADLMFGPFLRVAGGDAFIEKWQHEAQRTQHVLDSLQQAAVEPSQREADFTAKLAMIKEALADAGTTIN</sequence>
<evidence type="ECO:0000313" key="1">
    <source>
        <dbReference type="EMBL" id="KRN97036.1"/>
    </source>
</evidence>
<dbReference type="Gene3D" id="3.40.50.150">
    <property type="entry name" value="Vaccinia Virus protein VP39"/>
    <property type="match status" value="1"/>
</dbReference>
<name>A0A0R2LCX5_9LACO</name>
<dbReference type="PATRIC" id="fig|348151.3.peg.938"/>
<gene>
    <name evidence="1" type="ORF">IV55_GL000913</name>
</gene>
<comment type="caution">
    <text evidence="1">The sequence shown here is derived from an EMBL/GenBank/DDBJ whole genome shotgun (WGS) entry which is preliminary data.</text>
</comment>
<dbReference type="InterPro" id="IPR029063">
    <property type="entry name" value="SAM-dependent_MTases_sf"/>
</dbReference>
<dbReference type="EMBL" id="JQCB01000002">
    <property type="protein sequence ID" value="KRN97036.1"/>
    <property type="molecule type" value="Genomic_DNA"/>
</dbReference>
<dbReference type="GO" id="GO:0160105">
    <property type="term" value="F:tRNA (adenine(22)-N1)-methyltransferase activity"/>
    <property type="evidence" value="ECO:0007669"/>
    <property type="project" value="InterPro"/>
</dbReference>
<accession>A0A0R2LCX5</accession>
<dbReference type="STRING" id="348151.IV55_GL000913"/>
<protein>
    <recommendedName>
        <fullName evidence="3">SAM-dependent methyltransferase</fullName>
    </recommendedName>
</protein>
<dbReference type="PANTHER" id="PTHR38451">
    <property type="entry name" value="TRNA (ADENINE(22)-N(1))-METHYLTRANSFERASE"/>
    <property type="match status" value="1"/>
</dbReference>
<proteinExistence type="predicted"/>
<keyword evidence="2" id="KW-1185">Reference proteome</keyword>